<evidence type="ECO:0000313" key="2">
    <source>
        <dbReference type="Proteomes" id="UP001302602"/>
    </source>
</evidence>
<protein>
    <submittedName>
        <fullName evidence="1">Uncharacterized protein</fullName>
    </submittedName>
</protein>
<dbReference type="EMBL" id="MU853225">
    <property type="protein sequence ID" value="KAK4125895.1"/>
    <property type="molecule type" value="Genomic_DNA"/>
</dbReference>
<proteinExistence type="predicted"/>
<dbReference type="Proteomes" id="UP001302602">
    <property type="component" value="Unassembled WGS sequence"/>
</dbReference>
<keyword evidence="2" id="KW-1185">Reference proteome</keyword>
<organism evidence="1 2">
    <name type="scientific">Parathielavia appendiculata</name>
    <dbReference type="NCBI Taxonomy" id="2587402"/>
    <lineage>
        <taxon>Eukaryota</taxon>
        <taxon>Fungi</taxon>
        <taxon>Dikarya</taxon>
        <taxon>Ascomycota</taxon>
        <taxon>Pezizomycotina</taxon>
        <taxon>Sordariomycetes</taxon>
        <taxon>Sordariomycetidae</taxon>
        <taxon>Sordariales</taxon>
        <taxon>Chaetomiaceae</taxon>
        <taxon>Parathielavia</taxon>
    </lineage>
</organism>
<sequence>MSSRLVTAERLSSLFFVFRAPDWRVVPLFFSCLSVLMTPGRQSQIARCDCLTKSCLLFRFFSFPHDDSFFLTAYGHGVMSCKFPLDKRLCMVKLEGGGLG</sequence>
<name>A0AAN6U3R2_9PEZI</name>
<reference evidence="1" key="1">
    <citation type="journal article" date="2023" name="Mol. Phylogenet. Evol.">
        <title>Genome-scale phylogeny and comparative genomics of the fungal order Sordariales.</title>
        <authorList>
            <person name="Hensen N."/>
            <person name="Bonometti L."/>
            <person name="Westerberg I."/>
            <person name="Brannstrom I.O."/>
            <person name="Guillou S."/>
            <person name="Cros-Aarteil S."/>
            <person name="Calhoun S."/>
            <person name="Haridas S."/>
            <person name="Kuo A."/>
            <person name="Mondo S."/>
            <person name="Pangilinan J."/>
            <person name="Riley R."/>
            <person name="LaButti K."/>
            <person name="Andreopoulos B."/>
            <person name="Lipzen A."/>
            <person name="Chen C."/>
            <person name="Yan M."/>
            <person name="Daum C."/>
            <person name="Ng V."/>
            <person name="Clum A."/>
            <person name="Steindorff A."/>
            <person name="Ohm R.A."/>
            <person name="Martin F."/>
            <person name="Silar P."/>
            <person name="Natvig D.O."/>
            <person name="Lalanne C."/>
            <person name="Gautier V."/>
            <person name="Ament-Velasquez S.L."/>
            <person name="Kruys A."/>
            <person name="Hutchinson M.I."/>
            <person name="Powell A.J."/>
            <person name="Barry K."/>
            <person name="Miller A.N."/>
            <person name="Grigoriev I.V."/>
            <person name="Debuchy R."/>
            <person name="Gladieux P."/>
            <person name="Hiltunen Thoren M."/>
            <person name="Johannesson H."/>
        </authorList>
    </citation>
    <scope>NUCLEOTIDE SEQUENCE</scope>
    <source>
        <strain evidence="1">CBS 731.68</strain>
    </source>
</reference>
<reference evidence="1" key="2">
    <citation type="submission" date="2023-05" db="EMBL/GenBank/DDBJ databases">
        <authorList>
            <consortium name="Lawrence Berkeley National Laboratory"/>
            <person name="Steindorff A."/>
            <person name="Hensen N."/>
            <person name="Bonometti L."/>
            <person name="Westerberg I."/>
            <person name="Brannstrom I.O."/>
            <person name="Guillou S."/>
            <person name="Cros-Aarteil S."/>
            <person name="Calhoun S."/>
            <person name="Haridas S."/>
            <person name="Kuo A."/>
            <person name="Mondo S."/>
            <person name="Pangilinan J."/>
            <person name="Riley R."/>
            <person name="Labutti K."/>
            <person name="Andreopoulos B."/>
            <person name="Lipzen A."/>
            <person name="Chen C."/>
            <person name="Yanf M."/>
            <person name="Daum C."/>
            <person name="Ng V."/>
            <person name="Clum A."/>
            <person name="Ohm R."/>
            <person name="Martin F."/>
            <person name="Silar P."/>
            <person name="Natvig D."/>
            <person name="Lalanne C."/>
            <person name="Gautier V."/>
            <person name="Ament-Velasquez S.L."/>
            <person name="Kruys A."/>
            <person name="Hutchinson M.I."/>
            <person name="Powell A.J."/>
            <person name="Barry K."/>
            <person name="Miller A.N."/>
            <person name="Grigoriev I.V."/>
            <person name="Debuchy R."/>
            <person name="Gladieux P."/>
            <person name="Thoren M.H."/>
            <person name="Johannesson H."/>
        </authorList>
    </citation>
    <scope>NUCLEOTIDE SEQUENCE</scope>
    <source>
        <strain evidence="1">CBS 731.68</strain>
    </source>
</reference>
<dbReference type="AlphaFoldDB" id="A0AAN6U3R2"/>
<comment type="caution">
    <text evidence="1">The sequence shown here is derived from an EMBL/GenBank/DDBJ whole genome shotgun (WGS) entry which is preliminary data.</text>
</comment>
<dbReference type="RefSeq" id="XP_062649666.1">
    <property type="nucleotide sequence ID" value="XM_062786615.1"/>
</dbReference>
<accession>A0AAN6U3R2</accession>
<dbReference type="GeneID" id="87823383"/>
<gene>
    <name evidence="1" type="ORF">N657DRAFT_281853</name>
</gene>
<evidence type="ECO:0000313" key="1">
    <source>
        <dbReference type="EMBL" id="KAK4125895.1"/>
    </source>
</evidence>